<dbReference type="PATRIC" id="fig|1121307.3.peg.107"/>
<dbReference type="SUPFAM" id="SSF52540">
    <property type="entry name" value="P-loop containing nucleoside triphosphate hydrolases"/>
    <property type="match status" value="2"/>
</dbReference>
<comment type="caution">
    <text evidence="10">The sequence shown here is derived from an EMBL/GenBank/DDBJ whole genome shotgun (WGS) entry which is preliminary data.</text>
</comment>
<dbReference type="InterPro" id="IPR003439">
    <property type="entry name" value="ABC_transporter-like_ATP-bd"/>
</dbReference>
<dbReference type="RefSeq" id="WP_242844935.1">
    <property type="nucleotide sequence ID" value="NZ_LFVU01000007.1"/>
</dbReference>
<dbReference type="InterPro" id="IPR017871">
    <property type="entry name" value="ABC_transporter-like_CS"/>
</dbReference>
<evidence type="ECO:0000256" key="2">
    <source>
        <dbReference type="ARBA" id="ARBA00022475"/>
    </source>
</evidence>
<evidence type="ECO:0000256" key="7">
    <source>
        <dbReference type="ARBA" id="ARBA00022967"/>
    </source>
</evidence>
<keyword evidence="6" id="KW-0067">ATP-binding</keyword>
<dbReference type="GO" id="GO:0005524">
    <property type="term" value="F:ATP binding"/>
    <property type="evidence" value="ECO:0007669"/>
    <property type="project" value="UniProtKB-KW"/>
</dbReference>
<dbReference type="PROSITE" id="PS00211">
    <property type="entry name" value="ABC_TRANSPORTER_1"/>
    <property type="match status" value="1"/>
</dbReference>
<keyword evidence="2" id="KW-1003">Cell membrane</keyword>
<reference evidence="10 11" key="1">
    <citation type="submission" date="2015-06" db="EMBL/GenBank/DDBJ databases">
        <title>Draft genome sequence of the purine-degrading Clostridium cylindrosporum HC-1 (DSM 605).</title>
        <authorList>
            <person name="Poehlein A."/>
            <person name="Schiel-Bengelsdorf B."/>
            <person name="Bengelsdorf F."/>
            <person name="Daniel R."/>
            <person name="Duerre P."/>
        </authorList>
    </citation>
    <scope>NUCLEOTIDE SEQUENCE [LARGE SCALE GENOMIC DNA]</scope>
    <source>
        <strain evidence="10 11">DSM 605</strain>
    </source>
</reference>
<dbReference type="CDD" id="cd03216">
    <property type="entry name" value="ABC_Carb_Monos_I"/>
    <property type="match status" value="1"/>
</dbReference>
<organism evidence="10 11">
    <name type="scientific">Clostridium cylindrosporum DSM 605</name>
    <dbReference type="NCBI Taxonomy" id="1121307"/>
    <lineage>
        <taxon>Bacteria</taxon>
        <taxon>Bacillati</taxon>
        <taxon>Bacillota</taxon>
        <taxon>Clostridia</taxon>
        <taxon>Eubacteriales</taxon>
        <taxon>Clostridiaceae</taxon>
        <taxon>Clostridium</taxon>
    </lineage>
</organism>
<keyword evidence="8" id="KW-0472">Membrane</keyword>
<dbReference type="CDD" id="cd03215">
    <property type="entry name" value="ABC_Carb_Monos_II"/>
    <property type="match status" value="1"/>
</dbReference>
<dbReference type="EMBL" id="LFVU01000007">
    <property type="protein sequence ID" value="KMT22558.1"/>
    <property type="molecule type" value="Genomic_DNA"/>
</dbReference>
<protein>
    <submittedName>
        <fullName evidence="10">ABC-type sugar transport system, ATPase component</fullName>
    </submittedName>
</protein>
<dbReference type="SMART" id="SM00382">
    <property type="entry name" value="AAA"/>
    <property type="match status" value="2"/>
</dbReference>
<dbReference type="STRING" id="1121307.CLCY_10c01050"/>
<evidence type="ECO:0000313" key="11">
    <source>
        <dbReference type="Proteomes" id="UP000036756"/>
    </source>
</evidence>
<evidence type="ECO:0000256" key="1">
    <source>
        <dbReference type="ARBA" id="ARBA00022448"/>
    </source>
</evidence>
<dbReference type="AlphaFoldDB" id="A0A0J8DED7"/>
<evidence type="ECO:0000259" key="9">
    <source>
        <dbReference type="PROSITE" id="PS50893"/>
    </source>
</evidence>
<dbReference type="InterPro" id="IPR050107">
    <property type="entry name" value="ABC_carbohydrate_import_ATPase"/>
</dbReference>
<keyword evidence="1" id="KW-0813">Transport</keyword>
<proteinExistence type="predicted"/>
<feature type="domain" description="ABC transporter" evidence="9">
    <location>
        <begin position="3"/>
        <end position="243"/>
    </location>
</feature>
<evidence type="ECO:0000313" key="10">
    <source>
        <dbReference type="EMBL" id="KMT22558.1"/>
    </source>
</evidence>
<keyword evidence="5" id="KW-0547">Nucleotide-binding</keyword>
<accession>A0A0J8DED7</accession>
<keyword evidence="4" id="KW-0677">Repeat</keyword>
<sequence length="500" mass="55611">MDLLMKDIEIEFSGFRALKSVEFQAKSGCVTSLVGANGAGKSTLMKILSGVYPHYSGKIFIGDNEVNIKGPNESKESGVQIVAQEVDTALIPYLTVGENIMLEYYLSGLKGKVFVDYKYIHESSQRLLDKIGIDLNTKDKVENLTLAQKQMVLIARALSRKCKFLILDEPTAPLSTVESEKLFSIIDDLKENGVGIIFISHRLREVMKISDSIVVLRDGYVSGVLNPSSVDEKDITKHMIGEKHYQSYSSEESVKDEVAFEVRNLRDKFLKDINMTLKKGEILGIAGLVGAGKTELCKALFGCRQAVVGEIYKDGKKVVIKSPRNAVNKGIALIPEERRKEGILVDEDISVNLTSVNLDEFTSYGFININKIKEKSYEMINALSIKTRDEKTKLRYLSGGNQQKVVIGKWILKDCDVYIFDEPTKGVDIGAKEEIFALIGELSKKGKAIIYASCEIGEILSITNRMYVMYDGKIQRELVSSKTTEEEILLYSTGGKVNEG</sequence>
<dbReference type="InterPro" id="IPR003593">
    <property type="entry name" value="AAA+_ATPase"/>
</dbReference>
<name>A0A0J8DED7_CLOCY</name>
<evidence type="ECO:0000256" key="4">
    <source>
        <dbReference type="ARBA" id="ARBA00022737"/>
    </source>
</evidence>
<keyword evidence="11" id="KW-1185">Reference proteome</keyword>
<dbReference type="PANTHER" id="PTHR43790">
    <property type="entry name" value="CARBOHYDRATE TRANSPORT ATP-BINDING PROTEIN MG119-RELATED"/>
    <property type="match status" value="1"/>
</dbReference>
<feature type="domain" description="ABC transporter" evidence="9">
    <location>
        <begin position="254"/>
        <end position="496"/>
    </location>
</feature>
<dbReference type="InterPro" id="IPR027417">
    <property type="entry name" value="P-loop_NTPase"/>
</dbReference>
<dbReference type="PANTHER" id="PTHR43790:SF1">
    <property type="entry name" value="XYLOSE IMPORT ATP-BINDING PROTEIN XYLG"/>
    <property type="match status" value="1"/>
</dbReference>
<keyword evidence="3 10" id="KW-0762">Sugar transport</keyword>
<evidence type="ECO:0000256" key="8">
    <source>
        <dbReference type="ARBA" id="ARBA00023136"/>
    </source>
</evidence>
<evidence type="ECO:0000256" key="3">
    <source>
        <dbReference type="ARBA" id="ARBA00022597"/>
    </source>
</evidence>
<dbReference type="GO" id="GO:0016887">
    <property type="term" value="F:ATP hydrolysis activity"/>
    <property type="evidence" value="ECO:0007669"/>
    <property type="project" value="InterPro"/>
</dbReference>
<keyword evidence="7" id="KW-1278">Translocase</keyword>
<dbReference type="Gene3D" id="3.40.50.300">
    <property type="entry name" value="P-loop containing nucleotide triphosphate hydrolases"/>
    <property type="match status" value="2"/>
</dbReference>
<evidence type="ECO:0000256" key="5">
    <source>
        <dbReference type="ARBA" id="ARBA00022741"/>
    </source>
</evidence>
<gene>
    <name evidence="10" type="ORF">CLCY_10c01050</name>
</gene>
<evidence type="ECO:0000256" key="6">
    <source>
        <dbReference type="ARBA" id="ARBA00022840"/>
    </source>
</evidence>
<dbReference type="Pfam" id="PF00005">
    <property type="entry name" value="ABC_tran"/>
    <property type="match status" value="2"/>
</dbReference>
<dbReference type="Proteomes" id="UP000036756">
    <property type="component" value="Unassembled WGS sequence"/>
</dbReference>
<dbReference type="PROSITE" id="PS50893">
    <property type="entry name" value="ABC_TRANSPORTER_2"/>
    <property type="match status" value="2"/>
</dbReference>